<dbReference type="InterPro" id="IPR010371">
    <property type="entry name" value="YBR137W-like"/>
</dbReference>
<keyword evidence="2" id="KW-1185">Reference proteome</keyword>
<dbReference type="InterPro" id="IPR038084">
    <property type="entry name" value="PduO/GlcC-like_sf"/>
</dbReference>
<reference evidence="2" key="2">
    <citation type="journal article" date="2018" name="Nat. Commun.">
        <title>Extreme sensitivity to ultraviolet light in the fungal pathogen causing white-nose syndrome of bats.</title>
        <authorList>
            <person name="Palmer J.M."/>
            <person name="Drees K.P."/>
            <person name="Foster J.T."/>
            <person name="Lindner D.L."/>
        </authorList>
    </citation>
    <scope>NUCLEOTIDE SEQUENCE [LARGE SCALE GENOMIC DNA]</scope>
    <source>
        <strain evidence="2">UAMH 10579</strain>
    </source>
</reference>
<dbReference type="Gene3D" id="3.30.450.150">
    <property type="entry name" value="Haem-degrading domain"/>
    <property type="match status" value="1"/>
</dbReference>
<evidence type="ECO:0000313" key="2">
    <source>
        <dbReference type="Proteomes" id="UP000091956"/>
    </source>
</evidence>
<reference evidence="1 2" key="1">
    <citation type="submission" date="2016-03" db="EMBL/GenBank/DDBJ databases">
        <title>Comparative genomics of Pseudogymnoascus destructans, the fungus causing white-nose syndrome of bats.</title>
        <authorList>
            <person name="Palmer J.M."/>
            <person name="Drees K.P."/>
            <person name="Foster J.T."/>
            <person name="Lindner D.L."/>
        </authorList>
    </citation>
    <scope>NUCLEOTIDE SEQUENCE [LARGE SCALE GENOMIC DNA]</scope>
    <source>
        <strain evidence="1 2">UAMH 10579</strain>
    </source>
</reference>
<dbReference type="PANTHER" id="PTHR28255:SF1">
    <property type="entry name" value="UPF0303 PROTEIN YBR137W"/>
    <property type="match status" value="1"/>
</dbReference>
<name>A0A1B8GDQ0_9PEZI</name>
<evidence type="ECO:0008006" key="3">
    <source>
        <dbReference type="Google" id="ProtNLM"/>
    </source>
</evidence>
<dbReference type="STRING" id="342668.A0A1B8GDQ0"/>
<sequence length="179" mass="19068">MSSATFKPVAKSPTDLDEILRIEESLVVPHFTTSDAFDLGLLLQTRLADASKPALISIVAPSGLAAPLSPTRTLFQCSARAGVSPDNEVWVARKAQTVFRFGVSSWYMGQKLKGDEKLFAAKFGLSPTDASKYAIHGGAVPVRVKGVEAPVAVVIVSGLSQDEDNGVVVEVLQEWIKTA</sequence>
<dbReference type="GO" id="GO:0072380">
    <property type="term" value="C:TRC complex"/>
    <property type="evidence" value="ECO:0007669"/>
    <property type="project" value="TreeGrafter"/>
</dbReference>
<dbReference type="GeneID" id="28841594"/>
<accession>A0A1B8GDQ0</accession>
<evidence type="ECO:0000313" key="1">
    <source>
        <dbReference type="EMBL" id="OBT93961.1"/>
    </source>
</evidence>
<dbReference type="SUPFAM" id="SSF143744">
    <property type="entry name" value="GlcG-like"/>
    <property type="match status" value="1"/>
</dbReference>
<dbReference type="GO" id="GO:0006620">
    <property type="term" value="P:post-translational protein targeting to endoplasmic reticulum membrane"/>
    <property type="evidence" value="ECO:0007669"/>
    <property type="project" value="TreeGrafter"/>
</dbReference>
<organism evidence="1 2">
    <name type="scientific">Pseudogymnoascus verrucosus</name>
    <dbReference type="NCBI Taxonomy" id="342668"/>
    <lineage>
        <taxon>Eukaryota</taxon>
        <taxon>Fungi</taxon>
        <taxon>Dikarya</taxon>
        <taxon>Ascomycota</taxon>
        <taxon>Pezizomycotina</taxon>
        <taxon>Leotiomycetes</taxon>
        <taxon>Thelebolales</taxon>
        <taxon>Thelebolaceae</taxon>
        <taxon>Pseudogymnoascus</taxon>
    </lineage>
</organism>
<proteinExistence type="predicted"/>
<dbReference type="RefSeq" id="XP_018127694.1">
    <property type="nucleotide sequence ID" value="XM_018277636.2"/>
</dbReference>
<dbReference type="AlphaFoldDB" id="A0A1B8GDQ0"/>
<dbReference type="PANTHER" id="PTHR28255">
    <property type="match status" value="1"/>
</dbReference>
<dbReference type="OrthoDB" id="2209940at2759"/>
<gene>
    <name evidence="1" type="ORF">VE01_08208</name>
</gene>
<dbReference type="Proteomes" id="UP000091956">
    <property type="component" value="Unassembled WGS sequence"/>
</dbReference>
<dbReference type="Pfam" id="PF03928">
    <property type="entry name" value="HbpS-like"/>
    <property type="match status" value="1"/>
</dbReference>
<dbReference type="InterPro" id="IPR005624">
    <property type="entry name" value="PduO/GlcC-like"/>
</dbReference>
<dbReference type="EMBL" id="KV460248">
    <property type="protein sequence ID" value="OBT93961.1"/>
    <property type="molecule type" value="Genomic_DNA"/>
</dbReference>
<protein>
    <recommendedName>
        <fullName evidence="3">DUF967 domain protein</fullName>
    </recommendedName>
</protein>